<feature type="modified residue" description="4-aspartylphosphate" evidence="1">
    <location>
        <position position="56"/>
    </location>
</feature>
<dbReference type="RefSeq" id="WP_121376376.1">
    <property type="nucleotide sequence ID" value="NZ_RBLC01000002.1"/>
</dbReference>
<evidence type="ECO:0000259" key="3">
    <source>
        <dbReference type="PROSITE" id="PS50930"/>
    </source>
</evidence>
<evidence type="ECO:0000256" key="1">
    <source>
        <dbReference type="PROSITE-ProRule" id="PRU00169"/>
    </source>
</evidence>
<proteinExistence type="predicted"/>
<dbReference type="PROSITE" id="PS50110">
    <property type="entry name" value="RESPONSE_REGULATORY"/>
    <property type="match status" value="1"/>
</dbReference>
<dbReference type="EMBL" id="RBLC01000002">
    <property type="protein sequence ID" value="RKS23152.1"/>
    <property type="molecule type" value="Genomic_DNA"/>
</dbReference>
<dbReference type="Pfam" id="PF00072">
    <property type="entry name" value="Response_reg"/>
    <property type="match status" value="1"/>
</dbReference>
<dbReference type="SMART" id="SM00850">
    <property type="entry name" value="LytTR"/>
    <property type="match status" value="1"/>
</dbReference>
<accession>A0A495MDI6</accession>
<dbReference type="OrthoDB" id="2168082at2"/>
<protein>
    <submittedName>
        <fullName evidence="4">DNA-binding LytR/AlgR family response regulator</fullName>
    </submittedName>
</protein>
<dbReference type="SUPFAM" id="SSF52172">
    <property type="entry name" value="CheY-like"/>
    <property type="match status" value="1"/>
</dbReference>
<dbReference type="AlphaFoldDB" id="A0A495MDI6"/>
<dbReference type="InterPro" id="IPR011006">
    <property type="entry name" value="CheY-like_superfamily"/>
</dbReference>
<evidence type="ECO:0000259" key="2">
    <source>
        <dbReference type="PROSITE" id="PS50110"/>
    </source>
</evidence>
<dbReference type="SMART" id="SM00448">
    <property type="entry name" value="REC"/>
    <property type="match status" value="1"/>
</dbReference>
<organism evidence="4 5">
    <name type="scientific">Flavobacterium endophyticum</name>
    <dbReference type="NCBI Taxonomy" id="1540163"/>
    <lineage>
        <taxon>Bacteria</taxon>
        <taxon>Pseudomonadati</taxon>
        <taxon>Bacteroidota</taxon>
        <taxon>Flavobacteriia</taxon>
        <taxon>Flavobacteriales</taxon>
        <taxon>Flavobacteriaceae</taxon>
        <taxon>Flavobacterium</taxon>
    </lineage>
</organism>
<keyword evidence="4" id="KW-0238">DNA-binding</keyword>
<dbReference type="Pfam" id="PF04397">
    <property type="entry name" value="LytTR"/>
    <property type="match status" value="1"/>
</dbReference>
<feature type="domain" description="Response regulatory" evidence="2">
    <location>
        <begin position="5"/>
        <end position="116"/>
    </location>
</feature>
<feature type="domain" description="HTH LytTR-type" evidence="3">
    <location>
        <begin position="141"/>
        <end position="213"/>
    </location>
</feature>
<dbReference type="PANTHER" id="PTHR37299:SF1">
    <property type="entry name" value="STAGE 0 SPORULATION PROTEIN A HOMOLOG"/>
    <property type="match status" value="1"/>
</dbReference>
<dbReference type="InterPro" id="IPR046947">
    <property type="entry name" value="LytR-like"/>
</dbReference>
<dbReference type="GO" id="GO:0003677">
    <property type="term" value="F:DNA binding"/>
    <property type="evidence" value="ECO:0007669"/>
    <property type="project" value="UniProtKB-KW"/>
</dbReference>
<dbReference type="GO" id="GO:0000156">
    <property type="term" value="F:phosphorelay response regulator activity"/>
    <property type="evidence" value="ECO:0007669"/>
    <property type="project" value="InterPro"/>
</dbReference>
<dbReference type="PANTHER" id="PTHR37299">
    <property type="entry name" value="TRANSCRIPTIONAL REGULATOR-RELATED"/>
    <property type="match status" value="1"/>
</dbReference>
<sequence length="241" mass="28036">MRIIRCAILDDEPMAVALLSKYVEKISSFELVKATTNPFEILELIAQTTIDVLFIDIQMPELTGLQMMEMLGNKTKFVITSAYSEYALKGYEHNVVDYLLKPISFDRFYKCIQKIESLSQEKPAPAVEVLAKTEEKQDEFLFIKTDGKLVKINLNDLLLVEGLKDYLYLHLKNEKLIVLDTLKEFEAKLPAPSFMRVHKSYIIRLDQIETIERNRVFIQNKIVPIGETYKIKFQDWVKSFL</sequence>
<dbReference type="InterPro" id="IPR001789">
    <property type="entry name" value="Sig_transdc_resp-reg_receiver"/>
</dbReference>
<comment type="caution">
    <text evidence="4">The sequence shown here is derived from an EMBL/GenBank/DDBJ whole genome shotgun (WGS) entry which is preliminary data.</text>
</comment>
<reference evidence="4 5" key="1">
    <citation type="submission" date="2018-10" db="EMBL/GenBank/DDBJ databases">
        <title>Genomic Encyclopedia of Archaeal and Bacterial Type Strains, Phase II (KMG-II): from individual species to whole genera.</title>
        <authorList>
            <person name="Goeker M."/>
        </authorList>
    </citation>
    <scope>NUCLEOTIDE SEQUENCE [LARGE SCALE GENOMIC DNA]</scope>
    <source>
        <strain evidence="4 5">DSM 29537</strain>
    </source>
</reference>
<dbReference type="Gene3D" id="3.40.50.2300">
    <property type="match status" value="1"/>
</dbReference>
<dbReference type="InterPro" id="IPR007492">
    <property type="entry name" value="LytTR_DNA-bd_dom"/>
</dbReference>
<evidence type="ECO:0000313" key="5">
    <source>
        <dbReference type="Proteomes" id="UP000277579"/>
    </source>
</evidence>
<dbReference type="PROSITE" id="PS50930">
    <property type="entry name" value="HTH_LYTTR"/>
    <property type="match status" value="1"/>
</dbReference>
<gene>
    <name evidence="4" type="ORF">CLV94_2056</name>
</gene>
<keyword evidence="5" id="KW-1185">Reference proteome</keyword>
<dbReference type="Gene3D" id="2.40.50.1020">
    <property type="entry name" value="LytTr DNA-binding domain"/>
    <property type="match status" value="1"/>
</dbReference>
<evidence type="ECO:0000313" key="4">
    <source>
        <dbReference type="EMBL" id="RKS23152.1"/>
    </source>
</evidence>
<keyword evidence="1" id="KW-0597">Phosphoprotein</keyword>
<name>A0A495MDI6_9FLAO</name>
<dbReference type="Proteomes" id="UP000277579">
    <property type="component" value="Unassembled WGS sequence"/>
</dbReference>